<gene>
    <name evidence="2" type="ORF">PR048_001184</name>
</gene>
<evidence type="ECO:0000313" key="3">
    <source>
        <dbReference type="Proteomes" id="UP001159363"/>
    </source>
</evidence>
<proteinExistence type="predicted"/>
<dbReference type="EMBL" id="JARBHB010000001">
    <property type="protein sequence ID" value="KAJ8895845.1"/>
    <property type="molecule type" value="Genomic_DNA"/>
</dbReference>
<organism evidence="2 3">
    <name type="scientific">Dryococelus australis</name>
    <dbReference type="NCBI Taxonomy" id="614101"/>
    <lineage>
        <taxon>Eukaryota</taxon>
        <taxon>Metazoa</taxon>
        <taxon>Ecdysozoa</taxon>
        <taxon>Arthropoda</taxon>
        <taxon>Hexapoda</taxon>
        <taxon>Insecta</taxon>
        <taxon>Pterygota</taxon>
        <taxon>Neoptera</taxon>
        <taxon>Polyneoptera</taxon>
        <taxon>Phasmatodea</taxon>
        <taxon>Verophasmatodea</taxon>
        <taxon>Anareolatae</taxon>
        <taxon>Phasmatidae</taxon>
        <taxon>Eurycanthinae</taxon>
        <taxon>Dryococelus</taxon>
    </lineage>
</organism>
<dbReference type="Proteomes" id="UP001159363">
    <property type="component" value="Chromosome 1"/>
</dbReference>
<name>A0ABQ9IGN4_9NEOP</name>
<reference evidence="2 3" key="1">
    <citation type="submission" date="2023-02" db="EMBL/GenBank/DDBJ databases">
        <title>LHISI_Scaffold_Assembly.</title>
        <authorList>
            <person name="Stuart O.P."/>
            <person name="Cleave R."/>
            <person name="Magrath M.J.L."/>
            <person name="Mikheyev A.S."/>
        </authorList>
    </citation>
    <scope>NUCLEOTIDE SEQUENCE [LARGE SCALE GENOMIC DNA]</scope>
    <source>
        <strain evidence="2">Daus_M_001</strain>
        <tissue evidence="2">Leg muscle</tissue>
    </source>
</reference>
<feature type="compositionally biased region" description="Basic and acidic residues" evidence="1">
    <location>
        <begin position="92"/>
        <end position="101"/>
    </location>
</feature>
<evidence type="ECO:0000313" key="2">
    <source>
        <dbReference type="EMBL" id="KAJ8895845.1"/>
    </source>
</evidence>
<evidence type="ECO:0000256" key="1">
    <source>
        <dbReference type="SAM" id="MobiDB-lite"/>
    </source>
</evidence>
<comment type="caution">
    <text evidence="2">The sequence shown here is derived from an EMBL/GenBank/DDBJ whole genome shotgun (WGS) entry which is preliminary data.</text>
</comment>
<keyword evidence="3" id="KW-1185">Reference proteome</keyword>
<feature type="region of interest" description="Disordered" evidence="1">
    <location>
        <begin position="85"/>
        <end position="106"/>
    </location>
</feature>
<sequence>MVFLGQLHLPGNAGFLPNFSAWLRFPYIAHSQLSLVLLHLPGSAVTANLSKESHPIQLRHIQQHLVSMLVRMRLLARYLSQESHIQSPNAENRSDEAKDTVLDPDPTPGMVGSSVDILLPTLPFYTSCTGKANNTDAEKEMLLRRPWQPFETHKCYVQIIG</sequence>
<protein>
    <submittedName>
        <fullName evidence="2">Uncharacterized protein</fullName>
    </submittedName>
</protein>
<accession>A0ABQ9IGN4</accession>